<evidence type="ECO:0000259" key="6">
    <source>
        <dbReference type="Pfam" id="PF01034"/>
    </source>
</evidence>
<dbReference type="InterPro" id="IPR027789">
    <property type="entry name" value="Syndecan/Neurexin_dom"/>
</dbReference>
<reference evidence="8" key="3">
    <citation type="submission" date="2015-06" db="UniProtKB">
        <authorList>
            <consortium name="EnsemblMetazoa"/>
        </authorList>
    </citation>
    <scope>IDENTIFICATION</scope>
</reference>
<dbReference type="HOGENOM" id="CLU_1887998_0_0_1"/>
<dbReference type="RefSeq" id="XP_009019587.1">
    <property type="nucleotide sequence ID" value="XM_009021339.1"/>
</dbReference>
<proteinExistence type="predicted"/>
<name>T1ERG3_HELRO</name>
<reference evidence="9" key="1">
    <citation type="submission" date="2012-12" db="EMBL/GenBank/DDBJ databases">
        <authorList>
            <person name="Hellsten U."/>
            <person name="Grimwood J."/>
            <person name="Chapman J.A."/>
            <person name="Shapiro H."/>
            <person name="Aerts A."/>
            <person name="Otillar R.P."/>
            <person name="Terry A.Y."/>
            <person name="Boore J.L."/>
            <person name="Simakov O."/>
            <person name="Marletaz F."/>
            <person name="Cho S.-J."/>
            <person name="Edsinger-Gonzales E."/>
            <person name="Havlak P."/>
            <person name="Kuo D.-H."/>
            <person name="Larsson T."/>
            <person name="Lv J."/>
            <person name="Arendt D."/>
            <person name="Savage R."/>
            <person name="Osoegawa K."/>
            <person name="de Jong P."/>
            <person name="Lindberg D.R."/>
            <person name="Seaver E.C."/>
            <person name="Weisblat D.A."/>
            <person name="Putnam N.H."/>
            <person name="Grigoriev I.V."/>
            <person name="Rokhsar D.S."/>
        </authorList>
    </citation>
    <scope>NUCLEOTIDE SEQUENCE</scope>
</reference>
<feature type="transmembrane region" description="Helical" evidence="5">
    <location>
        <begin position="94"/>
        <end position="115"/>
    </location>
</feature>
<accession>T1ERG3</accession>
<dbReference type="PROSITE" id="PS51257">
    <property type="entry name" value="PROKAR_LIPOPROTEIN"/>
    <property type="match status" value="1"/>
</dbReference>
<dbReference type="GeneID" id="20199163"/>
<evidence type="ECO:0000313" key="9">
    <source>
        <dbReference type="Proteomes" id="UP000015101"/>
    </source>
</evidence>
<evidence type="ECO:0000256" key="5">
    <source>
        <dbReference type="SAM" id="Phobius"/>
    </source>
</evidence>
<dbReference type="Pfam" id="PF01034">
    <property type="entry name" value="Syndecan"/>
    <property type="match status" value="1"/>
</dbReference>
<keyword evidence="4 5" id="KW-0472">Membrane</keyword>
<dbReference type="KEGG" id="hro:HELRODRAFT_161417"/>
<keyword evidence="2 5" id="KW-0812">Transmembrane</keyword>
<keyword evidence="9" id="KW-1185">Reference proteome</keyword>
<feature type="domain" description="Syndecan/Neurexin" evidence="6">
    <location>
        <begin position="94"/>
        <end position="131"/>
    </location>
</feature>
<keyword evidence="3 5" id="KW-1133">Transmembrane helix</keyword>
<organism evidence="8 9">
    <name type="scientific">Helobdella robusta</name>
    <name type="common">Californian leech</name>
    <dbReference type="NCBI Taxonomy" id="6412"/>
    <lineage>
        <taxon>Eukaryota</taxon>
        <taxon>Metazoa</taxon>
        <taxon>Spiralia</taxon>
        <taxon>Lophotrochozoa</taxon>
        <taxon>Annelida</taxon>
        <taxon>Clitellata</taxon>
        <taxon>Hirudinea</taxon>
        <taxon>Rhynchobdellida</taxon>
        <taxon>Glossiphoniidae</taxon>
        <taxon>Helobdella</taxon>
    </lineage>
</organism>
<evidence type="ECO:0000313" key="7">
    <source>
        <dbReference type="EMBL" id="ESO02179.1"/>
    </source>
</evidence>
<dbReference type="EMBL" id="AMQM01000812">
    <property type="status" value="NOT_ANNOTATED_CDS"/>
    <property type="molecule type" value="Genomic_DNA"/>
</dbReference>
<dbReference type="EMBL" id="KB096742">
    <property type="protein sequence ID" value="ESO02179.1"/>
    <property type="molecule type" value="Genomic_DNA"/>
</dbReference>
<evidence type="ECO:0000256" key="1">
    <source>
        <dbReference type="ARBA" id="ARBA00004479"/>
    </source>
</evidence>
<dbReference type="EnsemblMetazoa" id="HelroT161417">
    <property type="protein sequence ID" value="HelroP161417"/>
    <property type="gene ID" value="HelroG161417"/>
</dbReference>
<feature type="transmembrane region" description="Helical" evidence="5">
    <location>
        <begin position="21"/>
        <end position="40"/>
    </location>
</feature>
<evidence type="ECO:0000256" key="2">
    <source>
        <dbReference type="ARBA" id="ARBA00022692"/>
    </source>
</evidence>
<reference evidence="7 9" key="2">
    <citation type="journal article" date="2013" name="Nature">
        <title>Insights into bilaterian evolution from three spiralian genomes.</title>
        <authorList>
            <person name="Simakov O."/>
            <person name="Marletaz F."/>
            <person name="Cho S.J."/>
            <person name="Edsinger-Gonzales E."/>
            <person name="Havlak P."/>
            <person name="Hellsten U."/>
            <person name="Kuo D.H."/>
            <person name="Larsson T."/>
            <person name="Lv J."/>
            <person name="Arendt D."/>
            <person name="Savage R."/>
            <person name="Osoegawa K."/>
            <person name="de Jong P."/>
            <person name="Grimwood J."/>
            <person name="Chapman J.A."/>
            <person name="Shapiro H."/>
            <person name="Aerts A."/>
            <person name="Otillar R.P."/>
            <person name="Terry A.Y."/>
            <person name="Boore J.L."/>
            <person name="Grigoriev I.V."/>
            <person name="Lindberg D.R."/>
            <person name="Seaver E.C."/>
            <person name="Weisblat D.A."/>
            <person name="Putnam N.H."/>
            <person name="Rokhsar D.S."/>
        </authorList>
    </citation>
    <scope>NUCLEOTIDE SEQUENCE</scope>
</reference>
<dbReference type="CTD" id="20199163"/>
<protein>
    <recommendedName>
        <fullName evidence="6">Syndecan/Neurexin domain-containing protein</fullName>
    </recommendedName>
</protein>
<dbReference type="Proteomes" id="UP000015101">
    <property type="component" value="Unassembled WGS sequence"/>
</dbReference>
<evidence type="ECO:0000256" key="3">
    <source>
        <dbReference type="ARBA" id="ARBA00022989"/>
    </source>
</evidence>
<dbReference type="InParanoid" id="T1ERG3"/>
<sequence length="135" mass="15208">MFQQKLNLYNFDKLCESKAKSINFLTAISIACLLVFKAMLTTVCGTELYHVDEENSGDAMEFESITSNSTYGKNNLDKILSMVNSTRIKNSKKVVISCVSVVLFLTVLLILLFVCRLKKKDEGSYALDESKLCFH</sequence>
<dbReference type="GO" id="GO:0016020">
    <property type="term" value="C:membrane"/>
    <property type="evidence" value="ECO:0007669"/>
    <property type="project" value="UniProtKB-SubCell"/>
</dbReference>
<dbReference type="AlphaFoldDB" id="T1ERG3"/>
<evidence type="ECO:0000256" key="4">
    <source>
        <dbReference type="ARBA" id="ARBA00023136"/>
    </source>
</evidence>
<evidence type="ECO:0000313" key="8">
    <source>
        <dbReference type="EnsemblMetazoa" id="HelroP161417"/>
    </source>
</evidence>
<gene>
    <name evidence="8" type="primary">20199163</name>
    <name evidence="7" type="ORF">HELRODRAFT_161417</name>
</gene>
<comment type="subcellular location">
    <subcellularLocation>
        <location evidence="1">Membrane</location>
        <topology evidence="1">Single-pass type I membrane protein</topology>
    </subcellularLocation>
</comment>